<keyword evidence="2 3" id="KW-0378">Hydrolase</keyword>
<dbReference type="STRING" id="72004.ENSBMUP00000012991"/>
<evidence type="ECO:0000313" key="5">
    <source>
        <dbReference type="EMBL" id="ELR59858.1"/>
    </source>
</evidence>
<dbReference type="AlphaFoldDB" id="L8IV36"/>
<feature type="non-terminal residue" evidence="5">
    <location>
        <position position="1"/>
    </location>
</feature>
<reference evidence="5 6" key="1">
    <citation type="journal article" date="2012" name="Nat. Genet.">
        <title>The yak genome and adaptation to life at high altitude.</title>
        <authorList>
            <person name="Qiu Q."/>
            <person name="Zhang G."/>
            <person name="Ma T."/>
            <person name="Qian W."/>
            <person name="Wang J."/>
            <person name="Ye Z."/>
            <person name="Cao C."/>
            <person name="Hu Q."/>
            <person name="Kim J."/>
            <person name="Larkin D.M."/>
            <person name="Auvil L."/>
            <person name="Capitanu B."/>
            <person name="Ma J."/>
            <person name="Lewin H.A."/>
            <person name="Qian X."/>
            <person name="Lang Y."/>
            <person name="Zhou R."/>
            <person name="Wang L."/>
            <person name="Wang K."/>
            <person name="Xia J."/>
            <person name="Liao S."/>
            <person name="Pan S."/>
            <person name="Lu X."/>
            <person name="Hou H."/>
            <person name="Wang Y."/>
            <person name="Zang X."/>
            <person name="Yin Y."/>
            <person name="Ma H."/>
            <person name="Zhang J."/>
            <person name="Wang Z."/>
            <person name="Zhang Y."/>
            <person name="Zhang D."/>
            <person name="Yonezawa T."/>
            <person name="Hasegawa M."/>
            <person name="Zhong Y."/>
            <person name="Liu W."/>
            <person name="Zhang Y."/>
            <person name="Huang Z."/>
            <person name="Zhang S."/>
            <person name="Long R."/>
            <person name="Yang H."/>
            <person name="Wang J."/>
            <person name="Lenstra J.A."/>
            <person name="Cooper D.N."/>
            <person name="Wu Y."/>
            <person name="Wang J."/>
            <person name="Shi P."/>
            <person name="Wang J."/>
            <person name="Liu J."/>
        </authorList>
    </citation>
    <scope>NUCLEOTIDE SEQUENCE [LARGE SCALE GENOMIC DNA]</scope>
    <source>
        <strain evidence="6">yakQH1</strain>
    </source>
</reference>
<dbReference type="PANTHER" id="PTHR11559">
    <property type="entry name" value="CARBOXYLESTERASE"/>
    <property type="match status" value="1"/>
</dbReference>
<dbReference type="SUPFAM" id="SSF53474">
    <property type="entry name" value="alpha/beta-Hydrolases"/>
    <property type="match status" value="1"/>
</dbReference>
<dbReference type="InterPro" id="IPR002018">
    <property type="entry name" value="CarbesteraseB"/>
</dbReference>
<dbReference type="Gene3D" id="3.40.50.1820">
    <property type="entry name" value="alpha/beta hydrolase"/>
    <property type="match status" value="1"/>
</dbReference>
<dbReference type="Proteomes" id="UP000011080">
    <property type="component" value="Unassembled WGS sequence"/>
</dbReference>
<protein>
    <recommendedName>
        <fullName evidence="3">Carboxylic ester hydrolase</fullName>
        <ecNumber evidence="3">3.1.1.-</ecNumber>
    </recommendedName>
</protein>
<dbReference type="InterPro" id="IPR050309">
    <property type="entry name" value="Type-B_Carboxylest/Lipase"/>
</dbReference>
<dbReference type="GO" id="GO:0016787">
    <property type="term" value="F:hydrolase activity"/>
    <property type="evidence" value="ECO:0007669"/>
    <property type="project" value="UniProtKB-KW"/>
</dbReference>
<dbReference type="InterPro" id="IPR019826">
    <property type="entry name" value="Carboxylesterase_B_AS"/>
</dbReference>
<dbReference type="ESTHER" id="bovin-q2kj30">
    <property type="family name" value="Carb_B_Chordata"/>
</dbReference>
<evidence type="ECO:0000256" key="2">
    <source>
        <dbReference type="ARBA" id="ARBA00022801"/>
    </source>
</evidence>
<evidence type="ECO:0000256" key="1">
    <source>
        <dbReference type="ARBA" id="ARBA00005964"/>
    </source>
</evidence>
<dbReference type="PROSITE" id="PS00122">
    <property type="entry name" value="CARBOXYLESTERASE_B_1"/>
    <property type="match status" value="1"/>
</dbReference>
<dbReference type="InterPro" id="IPR029058">
    <property type="entry name" value="AB_hydrolase_fold"/>
</dbReference>
<evidence type="ECO:0000256" key="3">
    <source>
        <dbReference type="RuleBase" id="RU361235"/>
    </source>
</evidence>
<dbReference type="EC" id="3.1.1.-" evidence="3"/>
<comment type="similarity">
    <text evidence="1 3">Belongs to the type-B carboxylesterase/lipase family.</text>
</comment>
<accession>L8IV36</accession>
<dbReference type="EMBL" id="JH880653">
    <property type="protein sequence ID" value="ELR59858.1"/>
    <property type="molecule type" value="Genomic_DNA"/>
</dbReference>
<name>L8IV36_9CETA</name>
<evidence type="ECO:0000259" key="4">
    <source>
        <dbReference type="Pfam" id="PF00135"/>
    </source>
</evidence>
<gene>
    <name evidence="5" type="ORF">M91_16262</name>
</gene>
<proteinExistence type="inferred from homology"/>
<sequence length="99" mass="10411">MVWIHGGGLVVGGASTYDGLALSARENVVVVTIQYRLGIWGFFSTGDEHSRGNWGHLDQVAALHWVQENIANFGGDPGSVTIFGESAGAESVSILVSLP</sequence>
<dbReference type="Pfam" id="PF00135">
    <property type="entry name" value="COesterase"/>
    <property type="match status" value="1"/>
</dbReference>
<feature type="domain" description="Carboxylesterase type B" evidence="4">
    <location>
        <begin position="1"/>
        <end position="98"/>
    </location>
</feature>
<organism evidence="5 6">
    <name type="scientific">Bos mutus</name>
    <name type="common">wild yak</name>
    <dbReference type="NCBI Taxonomy" id="72004"/>
    <lineage>
        <taxon>Eukaryota</taxon>
        <taxon>Metazoa</taxon>
        <taxon>Chordata</taxon>
        <taxon>Craniata</taxon>
        <taxon>Vertebrata</taxon>
        <taxon>Euteleostomi</taxon>
        <taxon>Mammalia</taxon>
        <taxon>Eutheria</taxon>
        <taxon>Laurasiatheria</taxon>
        <taxon>Artiodactyla</taxon>
        <taxon>Ruminantia</taxon>
        <taxon>Pecora</taxon>
        <taxon>Bovidae</taxon>
        <taxon>Bovinae</taxon>
        <taxon>Bos</taxon>
    </lineage>
</organism>
<evidence type="ECO:0000313" key="6">
    <source>
        <dbReference type="Proteomes" id="UP000011080"/>
    </source>
</evidence>